<dbReference type="AlphaFoldDB" id="A0A8D8FS65"/>
<feature type="region of interest" description="Disordered" evidence="1">
    <location>
        <begin position="78"/>
        <end position="134"/>
    </location>
</feature>
<name>A0A8D8FS65_CULPI</name>
<dbReference type="EMBL" id="HBUE01091211">
    <property type="protein sequence ID" value="CAG6481661.1"/>
    <property type="molecule type" value="Transcribed_RNA"/>
</dbReference>
<sequence>MGQPCVLYQLSGVRRGRVSARDGHSVRIAVRRTAPGLVRVLRPVLQGYRPSGTVELDSGRVQHRIGHWGDHRRRNAAVLPSSCHREQPNRNRGLDRGEGQTSQRGNGGDLPVSVRSRQVEEHYAGGQLDVFSDR</sequence>
<reference evidence="2" key="1">
    <citation type="submission" date="2021-05" db="EMBL/GenBank/DDBJ databases">
        <authorList>
            <person name="Alioto T."/>
            <person name="Alioto T."/>
            <person name="Gomez Garrido J."/>
        </authorList>
    </citation>
    <scope>NUCLEOTIDE SEQUENCE</scope>
</reference>
<feature type="compositionally biased region" description="Basic and acidic residues" evidence="1">
    <location>
        <begin position="83"/>
        <end position="98"/>
    </location>
</feature>
<evidence type="ECO:0000256" key="1">
    <source>
        <dbReference type="SAM" id="MobiDB-lite"/>
    </source>
</evidence>
<evidence type="ECO:0000313" key="2">
    <source>
        <dbReference type="EMBL" id="CAG6481661.1"/>
    </source>
</evidence>
<protein>
    <submittedName>
        <fullName evidence="2">(northern house mosquito) hypothetical protein</fullName>
    </submittedName>
</protein>
<accession>A0A8D8FS65</accession>
<proteinExistence type="predicted"/>
<organism evidence="2">
    <name type="scientific">Culex pipiens</name>
    <name type="common">House mosquito</name>
    <dbReference type="NCBI Taxonomy" id="7175"/>
    <lineage>
        <taxon>Eukaryota</taxon>
        <taxon>Metazoa</taxon>
        <taxon>Ecdysozoa</taxon>
        <taxon>Arthropoda</taxon>
        <taxon>Hexapoda</taxon>
        <taxon>Insecta</taxon>
        <taxon>Pterygota</taxon>
        <taxon>Neoptera</taxon>
        <taxon>Endopterygota</taxon>
        <taxon>Diptera</taxon>
        <taxon>Nematocera</taxon>
        <taxon>Culicoidea</taxon>
        <taxon>Culicidae</taxon>
        <taxon>Culicinae</taxon>
        <taxon>Culicini</taxon>
        <taxon>Culex</taxon>
        <taxon>Culex</taxon>
    </lineage>
</organism>